<gene>
    <name evidence="1" type="ORF">EBB54_23400</name>
</gene>
<name>A0A426DS30_9FIRM</name>
<evidence type="ECO:0000313" key="1">
    <source>
        <dbReference type="EMBL" id="RRK35494.1"/>
    </source>
</evidence>
<sequence length="59" mass="6518">MCQVVEEYAAEKTKQTEIKMATNLLENGVSVDLVAKSAPTLTYDFIAELSKKILRPSSI</sequence>
<evidence type="ECO:0000313" key="2">
    <source>
        <dbReference type="Proteomes" id="UP000274920"/>
    </source>
</evidence>
<accession>A0A426DS30</accession>
<reference evidence="1" key="1">
    <citation type="submission" date="2018-10" db="EMBL/GenBank/DDBJ databases">
        <title>Schaedlerella arabinophila gen. nov. sp. nov., isolated from the mouse intestinal tract and comparative analysis with the genome of the closely related altered Schaedler flora strain ASF502.</title>
        <authorList>
            <person name="Miyake S."/>
            <person name="Soh M."/>
            <person name="Seedorf H."/>
        </authorList>
    </citation>
    <scope>NUCLEOTIDE SEQUENCE [LARGE SCALE GENOMIC DNA]</scope>
    <source>
        <strain evidence="1">DSM 106076</strain>
    </source>
</reference>
<protein>
    <submittedName>
        <fullName evidence="1">Uncharacterized protein</fullName>
    </submittedName>
</protein>
<comment type="caution">
    <text evidence="1">The sequence shown here is derived from an EMBL/GenBank/DDBJ whole genome shotgun (WGS) entry which is preliminary data.</text>
</comment>
<dbReference type="EMBL" id="RHJS01000002">
    <property type="protein sequence ID" value="RRK35494.1"/>
    <property type="molecule type" value="Genomic_DNA"/>
</dbReference>
<organism evidence="1 2">
    <name type="scientific">Schaedlerella arabinosiphila</name>
    <dbReference type="NCBI Taxonomy" id="2044587"/>
    <lineage>
        <taxon>Bacteria</taxon>
        <taxon>Bacillati</taxon>
        <taxon>Bacillota</taxon>
        <taxon>Clostridia</taxon>
        <taxon>Lachnospirales</taxon>
        <taxon>Lachnospiraceae</taxon>
        <taxon>Schaedlerella</taxon>
    </lineage>
</organism>
<dbReference type="AlphaFoldDB" id="A0A426DS30"/>
<keyword evidence="2" id="KW-1185">Reference proteome</keyword>
<dbReference type="Proteomes" id="UP000274920">
    <property type="component" value="Unassembled WGS sequence"/>
</dbReference>
<proteinExistence type="predicted"/>